<accession>A0ABQ5NM02</accession>
<comment type="caution">
    <text evidence="2">The sequence shown here is derived from an EMBL/GenBank/DDBJ whole genome shotgun (WGS) entry which is preliminary data.</text>
</comment>
<reference evidence="2" key="1">
    <citation type="submission" date="2022-08" db="EMBL/GenBank/DDBJ databases">
        <title>Draft genome sequence of Lysinibacillus sp. strain KH24.</title>
        <authorList>
            <person name="Kanbe H."/>
            <person name="Itoh H."/>
        </authorList>
    </citation>
    <scope>NUCLEOTIDE SEQUENCE</scope>
    <source>
        <strain evidence="2">KH24</strain>
    </source>
</reference>
<name>A0ABQ5NM02_9BACI</name>
<organism evidence="2 3">
    <name type="scientific">Lysinibacillus piscis</name>
    <dbReference type="NCBI Taxonomy" id="2518931"/>
    <lineage>
        <taxon>Bacteria</taxon>
        <taxon>Bacillati</taxon>
        <taxon>Bacillota</taxon>
        <taxon>Bacilli</taxon>
        <taxon>Bacillales</taxon>
        <taxon>Bacillaceae</taxon>
        <taxon>Lysinibacillus</taxon>
    </lineage>
</organism>
<dbReference type="RefSeq" id="WP_264988865.1">
    <property type="nucleotide sequence ID" value="NZ_BRZA01000002.1"/>
</dbReference>
<feature type="chain" id="PRO_5045596210" evidence="1">
    <location>
        <begin position="22"/>
        <end position="197"/>
    </location>
</feature>
<gene>
    <name evidence="2" type="ORF">LYSBPC_22480</name>
</gene>
<keyword evidence="3" id="KW-1185">Reference proteome</keyword>
<evidence type="ECO:0000313" key="3">
    <source>
        <dbReference type="Proteomes" id="UP001065593"/>
    </source>
</evidence>
<protein>
    <submittedName>
        <fullName evidence="2">Uncharacterized protein</fullName>
    </submittedName>
</protein>
<dbReference type="PROSITE" id="PS51257">
    <property type="entry name" value="PROKAR_LIPOPROTEIN"/>
    <property type="match status" value="1"/>
</dbReference>
<proteinExistence type="predicted"/>
<dbReference type="EMBL" id="BRZA01000002">
    <property type="protein sequence ID" value="GLC89121.1"/>
    <property type="molecule type" value="Genomic_DNA"/>
</dbReference>
<evidence type="ECO:0000256" key="1">
    <source>
        <dbReference type="SAM" id="SignalP"/>
    </source>
</evidence>
<feature type="signal peptide" evidence="1">
    <location>
        <begin position="1"/>
        <end position="21"/>
    </location>
</feature>
<sequence length="197" mass="21829">MRYLLFILSLPLLLIGCTQQPSDITADLPVTPTLLSLFPPDGSTAYFQGEGNEFASYTVHTTYIDTQHIAQIEDNGGVTLLKVYRITEKAIELVLQEVVEESPAIPTAQQVASLPILETVLQSPLQAGQQFHGWTIVSTTETLTIGDTISQDVLLVVRKEDTTTTRKYFAPHIGLLRTEYEMQEDAFVVTSTLTKIE</sequence>
<keyword evidence="1" id="KW-0732">Signal</keyword>
<dbReference type="Proteomes" id="UP001065593">
    <property type="component" value="Unassembled WGS sequence"/>
</dbReference>
<evidence type="ECO:0000313" key="2">
    <source>
        <dbReference type="EMBL" id="GLC89121.1"/>
    </source>
</evidence>